<evidence type="ECO:0000313" key="4">
    <source>
        <dbReference type="Proteomes" id="UP000775877"/>
    </source>
</evidence>
<organism evidence="3 4">
    <name type="scientific">Candidatus Dojkabacteria bacterium</name>
    <dbReference type="NCBI Taxonomy" id="2099670"/>
    <lineage>
        <taxon>Bacteria</taxon>
        <taxon>Candidatus Dojkabacteria</taxon>
    </lineage>
</organism>
<reference evidence="3" key="2">
    <citation type="journal article" date="2021" name="Microbiome">
        <title>Successional dynamics and alternative stable states in a saline activated sludge microbial community over 9 years.</title>
        <authorList>
            <person name="Wang Y."/>
            <person name="Ye J."/>
            <person name="Ju F."/>
            <person name="Liu L."/>
            <person name="Boyd J.A."/>
            <person name="Deng Y."/>
            <person name="Parks D.H."/>
            <person name="Jiang X."/>
            <person name="Yin X."/>
            <person name="Woodcroft B.J."/>
            <person name="Tyson G.W."/>
            <person name="Hugenholtz P."/>
            <person name="Polz M.F."/>
            <person name="Zhang T."/>
        </authorList>
    </citation>
    <scope>NUCLEOTIDE SEQUENCE</scope>
    <source>
        <strain evidence="3">HKST-UBA13</strain>
    </source>
</reference>
<evidence type="ECO:0000256" key="1">
    <source>
        <dbReference type="SAM" id="Phobius"/>
    </source>
</evidence>
<evidence type="ECO:0000259" key="2">
    <source>
        <dbReference type="Pfam" id="PF26514"/>
    </source>
</evidence>
<protein>
    <recommendedName>
        <fullName evidence="2">DUF8173 domain-containing protein</fullName>
    </recommendedName>
</protein>
<feature type="transmembrane region" description="Helical" evidence="1">
    <location>
        <begin position="280"/>
        <end position="299"/>
    </location>
</feature>
<name>A0A955L297_9BACT</name>
<proteinExistence type="predicted"/>
<gene>
    <name evidence="3" type="ORF">KC678_04835</name>
</gene>
<feature type="transmembrane region" description="Helical" evidence="1">
    <location>
        <begin position="205"/>
        <end position="232"/>
    </location>
</feature>
<sequence length="371" mass="39336">MFTIALSSPVLAIVDTNGTSTESDMVEDPELLYPTTSTMQITPLDASDYDNATVTDSGSIYLAGNEEVINSDISNDVVFAGSQVVINGDVLDNIIVAGGAVEINGNVNGDVLFAGGMLILNGNVSGDVRAFGGSLFINSETVVGDVLVSGGQIGISSRTTILGDLSTNGFNTELNATNNPTTLGAAENMDLPFNNDSVKSMVSGLIAGLSVFALILSFLMLIGSVFAGYVFIRIFPVFTEKTLETMKKKPGESVGYGCLTMVVGIILILVLFVSVIGIRLLFLLMVLGVLALMVGGIYARYMIGRMLLERFDKKNTGRFIVLLVGTLVVDLGLFILGLIPILAIFTGTISFFLTMWGMGAIIYNKYNSMKS</sequence>
<feature type="domain" description="DUF8173" evidence="2">
    <location>
        <begin position="225"/>
        <end position="368"/>
    </location>
</feature>
<dbReference type="Proteomes" id="UP000775877">
    <property type="component" value="Unassembled WGS sequence"/>
</dbReference>
<feature type="transmembrane region" description="Helical" evidence="1">
    <location>
        <begin position="342"/>
        <end position="363"/>
    </location>
</feature>
<dbReference type="AlphaFoldDB" id="A0A955L297"/>
<evidence type="ECO:0000313" key="3">
    <source>
        <dbReference type="EMBL" id="MCA9381565.1"/>
    </source>
</evidence>
<keyword evidence="1" id="KW-0472">Membrane</keyword>
<dbReference type="Pfam" id="PF26514">
    <property type="entry name" value="DUF8173"/>
    <property type="match status" value="1"/>
</dbReference>
<accession>A0A955L297</accession>
<dbReference type="InterPro" id="IPR058486">
    <property type="entry name" value="DUF8173"/>
</dbReference>
<dbReference type="EMBL" id="JAGQLJ010000133">
    <property type="protein sequence ID" value="MCA9381565.1"/>
    <property type="molecule type" value="Genomic_DNA"/>
</dbReference>
<keyword evidence="1" id="KW-0812">Transmembrane</keyword>
<feature type="transmembrane region" description="Helical" evidence="1">
    <location>
        <begin position="319"/>
        <end position="336"/>
    </location>
</feature>
<feature type="transmembrane region" description="Helical" evidence="1">
    <location>
        <begin position="253"/>
        <end position="274"/>
    </location>
</feature>
<comment type="caution">
    <text evidence="3">The sequence shown here is derived from an EMBL/GenBank/DDBJ whole genome shotgun (WGS) entry which is preliminary data.</text>
</comment>
<reference evidence="3" key="1">
    <citation type="submission" date="2020-04" db="EMBL/GenBank/DDBJ databases">
        <authorList>
            <person name="Zhang T."/>
        </authorList>
    </citation>
    <scope>NUCLEOTIDE SEQUENCE</scope>
    <source>
        <strain evidence="3">HKST-UBA13</strain>
    </source>
</reference>
<keyword evidence="1" id="KW-1133">Transmembrane helix</keyword>